<dbReference type="InterPro" id="IPR047656">
    <property type="entry name" value="IS481-like_transpos"/>
</dbReference>
<proteinExistence type="predicted"/>
<keyword evidence="3" id="KW-1185">Reference proteome</keyword>
<dbReference type="AlphaFoldDB" id="A0A6M7TIR8"/>
<name>A0A6M7TIR8_9HYPH</name>
<gene>
    <name evidence="2" type="ORF">D3242_03675</name>
</gene>
<dbReference type="GO" id="GO:0003676">
    <property type="term" value="F:nucleic acid binding"/>
    <property type="evidence" value="ECO:0007669"/>
    <property type="project" value="InterPro"/>
</dbReference>
<feature type="domain" description="Integrase catalytic" evidence="1">
    <location>
        <begin position="127"/>
        <end position="310"/>
    </location>
</feature>
<dbReference type="Gene3D" id="3.30.420.10">
    <property type="entry name" value="Ribonuclease H-like superfamily/Ribonuclease H"/>
    <property type="match status" value="1"/>
</dbReference>
<dbReference type="InterPro" id="IPR036397">
    <property type="entry name" value="RNaseH_sf"/>
</dbReference>
<dbReference type="PANTHER" id="PTHR37984">
    <property type="entry name" value="PROTEIN CBG26694"/>
    <property type="match status" value="1"/>
</dbReference>
<dbReference type="PANTHER" id="PTHR37984:SF5">
    <property type="entry name" value="PROTEIN NYNRIN-LIKE"/>
    <property type="match status" value="1"/>
</dbReference>
<dbReference type="InterPro" id="IPR050951">
    <property type="entry name" value="Retrovirus_Pol_polyprotein"/>
</dbReference>
<protein>
    <submittedName>
        <fullName evidence="2">IS481 family transposase</fullName>
    </submittedName>
</protein>
<evidence type="ECO:0000259" key="1">
    <source>
        <dbReference type="PROSITE" id="PS50994"/>
    </source>
</evidence>
<evidence type="ECO:0000313" key="3">
    <source>
        <dbReference type="Proteomes" id="UP000275530"/>
    </source>
</evidence>
<organism evidence="2 3">
    <name type="scientific">Mesorhizobium jarvisii</name>
    <dbReference type="NCBI Taxonomy" id="1777867"/>
    <lineage>
        <taxon>Bacteria</taxon>
        <taxon>Pseudomonadati</taxon>
        <taxon>Pseudomonadota</taxon>
        <taxon>Alphaproteobacteria</taxon>
        <taxon>Hyphomicrobiales</taxon>
        <taxon>Phyllobacteriaceae</taxon>
        <taxon>Mesorhizobium</taxon>
    </lineage>
</organism>
<reference evidence="2 3" key="1">
    <citation type="submission" date="2018-09" db="EMBL/GenBank/DDBJ databases">
        <title>Mesorhizobium carmichaelinearum sp. nov. isolated from Carmichaelinea spp. root nodules in New Zealand.</title>
        <authorList>
            <person name="De Meyer S.E."/>
        </authorList>
    </citation>
    <scope>NUCLEOTIDE SEQUENCE [LARGE SCALE GENOMIC DNA]</scope>
    <source>
        <strain evidence="2 3">LMG 28313</strain>
    </source>
</reference>
<sequence length="340" mass="38574">MGQILHGSATTTEAVRRAIQHSQESLRTLAKRYGINQKTVAKWKRRASVADLPTGPKEPRSTVLSIEEEAVIVAFRRYTLLPLDDCLYALQTTIPHLTRSSLHRCLQRHGIGRLADVEGDKPAKRKFKSYPIGYFHIDIAEVRTEQGKLHMFVAIDRTSKFAFVELHEKAPTAISKDFLLRLIAAVPYKIHTVLTDNGIQFTTPGAGGSAVPLIKEAIANGEIFRAHAFEYACARNDIKHRTTKARHPWTNGEVERMNRTIKDATVKRFYYESHDQLRIHLADFVAAYNFARRLKTLKGLTPYEFICKAWVSQPERFKLNPLQQMPGPPGCLRPFSQSES</sequence>
<accession>A0A6M7TIR8</accession>
<dbReference type="RefSeq" id="WP_064986379.1">
    <property type="nucleotide sequence ID" value="NZ_CP033507.1"/>
</dbReference>
<dbReference type="InterPro" id="IPR009057">
    <property type="entry name" value="Homeodomain-like_sf"/>
</dbReference>
<dbReference type="Proteomes" id="UP000275530">
    <property type="component" value="Unassembled WGS sequence"/>
</dbReference>
<dbReference type="Pfam" id="PF13683">
    <property type="entry name" value="rve_3"/>
    <property type="match status" value="1"/>
</dbReference>
<dbReference type="PROSITE" id="PS50994">
    <property type="entry name" value="INTEGRASE"/>
    <property type="match status" value="1"/>
</dbReference>
<dbReference type="SUPFAM" id="SSF46689">
    <property type="entry name" value="Homeodomain-like"/>
    <property type="match status" value="1"/>
</dbReference>
<dbReference type="GO" id="GO:0015074">
    <property type="term" value="P:DNA integration"/>
    <property type="evidence" value="ECO:0007669"/>
    <property type="project" value="InterPro"/>
</dbReference>
<evidence type="ECO:0000313" key="2">
    <source>
        <dbReference type="EMBL" id="RJT38326.1"/>
    </source>
</evidence>
<comment type="caution">
    <text evidence="2">The sequence shown here is derived from an EMBL/GenBank/DDBJ whole genome shotgun (WGS) entry which is preliminary data.</text>
</comment>
<dbReference type="SUPFAM" id="SSF53098">
    <property type="entry name" value="Ribonuclease H-like"/>
    <property type="match status" value="1"/>
</dbReference>
<dbReference type="InterPro" id="IPR012337">
    <property type="entry name" value="RNaseH-like_sf"/>
</dbReference>
<dbReference type="InterPro" id="IPR001584">
    <property type="entry name" value="Integrase_cat-core"/>
</dbReference>
<dbReference type="NCBIfam" id="NF033577">
    <property type="entry name" value="transpos_IS481"/>
    <property type="match status" value="1"/>
</dbReference>
<dbReference type="EMBL" id="QZXA01000001">
    <property type="protein sequence ID" value="RJT38326.1"/>
    <property type="molecule type" value="Genomic_DNA"/>
</dbReference>